<organism evidence="2 3">
    <name type="scientific">Mycena pura</name>
    <dbReference type="NCBI Taxonomy" id="153505"/>
    <lineage>
        <taxon>Eukaryota</taxon>
        <taxon>Fungi</taxon>
        <taxon>Dikarya</taxon>
        <taxon>Basidiomycota</taxon>
        <taxon>Agaricomycotina</taxon>
        <taxon>Agaricomycetes</taxon>
        <taxon>Agaricomycetidae</taxon>
        <taxon>Agaricales</taxon>
        <taxon>Marasmiineae</taxon>
        <taxon>Mycenaceae</taxon>
        <taxon>Mycena</taxon>
    </lineage>
</organism>
<dbReference type="Pfam" id="PF03625">
    <property type="entry name" value="DUF302"/>
    <property type="match status" value="1"/>
</dbReference>
<keyword evidence="3" id="KW-1185">Reference proteome</keyword>
<dbReference type="SUPFAM" id="SSF103247">
    <property type="entry name" value="TT1751-like"/>
    <property type="match status" value="1"/>
</dbReference>
<dbReference type="CDD" id="cd14797">
    <property type="entry name" value="DUF302"/>
    <property type="match status" value="1"/>
</dbReference>
<dbReference type="AlphaFoldDB" id="A0AAD6YTJ5"/>
<gene>
    <name evidence="2" type="ORF">GGX14DRAFT_414525</name>
</gene>
<dbReference type="Gene3D" id="3.30.310.70">
    <property type="entry name" value="TT1751-like domain"/>
    <property type="match status" value="1"/>
</dbReference>
<evidence type="ECO:0000313" key="3">
    <source>
        <dbReference type="Proteomes" id="UP001219525"/>
    </source>
</evidence>
<sequence length="165" mass="18073">MSKTITSHMLQLVTFTTSLPISQVMSRLDDQVAKGSPAITAGWATATREEFEKGINDKVGPSGFMFFDEYNYGRFLQLYTNSPRVHVYVVGNPIFAQTMLQHDLRAACNVPLRLLLIEKADGVGTDVVYHLPSSVIALGDDAKLKAAAEVIDKKLESLVESITAP</sequence>
<protein>
    <recommendedName>
        <fullName evidence="1">DUF302 domain-containing protein</fullName>
    </recommendedName>
</protein>
<evidence type="ECO:0000313" key="2">
    <source>
        <dbReference type="EMBL" id="KAJ7228723.1"/>
    </source>
</evidence>
<evidence type="ECO:0000259" key="1">
    <source>
        <dbReference type="Pfam" id="PF03625"/>
    </source>
</evidence>
<name>A0AAD6YTJ5_9AGAR</name>
<dbReference type="InterPro" id="IPR035923">
    <property type="entry name" value="TT1751-like_sf"/>
</dbReference>
<proteinExistence type="predicted"/>
<feature type="domain" description="DUF302" evidence="1">
    <location>
        <begin position="82"/>
        <end position="129"/>
    </location>
</feature>
<dbReference type="Proteomes" id="UP001219525">
    <property type="component" value="Unassembled WGS sequence"/>
</dbReference>
<comment type="caution">
    <text evidence="2">The sequence shown here is derived from an EMBL/GenBank/DDBJ whole genome shotgun (WGS) entry which is preliminary data.</text>
</comment>
<dbReference type="InterPro" id="IPR005180">
    <property type="entry name" value="DUF302"/>
</dbReference>
<accession>A0AAD6YTJ5</accession>
<reference evidence="2" key="1">
    <citation type="submission" date="2023-03" db="EMBL/GenBank/DDBJ databases">
        <title>Massive genome expansion in bonnet fungi (Mycena s.s.) driven by repeated elements and novel gene families across ecological guilds.</title>
        <authorList>
            <consortium name="Lawrence Berkeley National Laboratory"/>
            <person name="Harder C.B."/>
            <person name="Miyauchi S."/>
            <person name="Viragh M."/>
            <person name="Kuo A."/>
            <person name="Thoen E."/>
            <person name="Andreopoulos B."/>
            <person name="Lu D."/>
            <person name="Skrede I."/>
            <person name="Drula E."/>
            <person name="Henrissat B."/>
            <person name="Morin E."/>
            <person name="Kohler A."/>
            <person name="Barry K."/>
            <person name="LaButti K."/>
            <person name="Morin E."/>
            <person name="Salamov A."/>
            <person name="Lipzen A."/>
            <person name="Mereny Z."/>
            <person name="Hegedus B."/>
            <person name="Baldrian P."/>
            <person name="Stursova M."/>
            <person name="Weitz H."/>
            <person name="Taylor A."/>
            <person name="Grigoriev I.V."/>
            <person name="Nagy L.G."/>
            <person name="Martin F."/>
            <person name="Kauserud H."/>
        </authorList>
    </citation>
    <scope>NUCLEOTIDE SEQUENCE</scope>
    <source>
        <strain evidence="2">9144</strain>
    </source>
</reference>
<dbReference type="EMBL" id="JARJCW010000002">
    <property type="protein sequence ID" value="KAJ7228723.1"/>
    <property type="molecule type" value="Genomic_DNA"/>
</dbReference>